<protein>
    <submittedName>
        <fullName evidence="6">GntR family transcriptional regulator</fullName>
    </submittedName>
</protein>
<dbReference type="PANTHER" id="PTHR43537:SF51">
    <property type="entry name" value="HTH-TYPE TRANSCRIPTIONAL REGULATOR LGOR-RELATED"/>
    <property type="match status" value="1"/>
</dbReference>
<evidence type="ECO:0000256" key="4">
    <source>
        <dbReference type="SAM" id="MobiDB-lite"/>
    </source>
</evidence>
<feature type="domain" description="HTH gntR-type" evidence="5">
    <location>
        <begin position="6"/>
        <end position="74"/>
    </location>
</feature>
<reference evidence="6 7" key="1">
    <citation type="submission" date="2019-08" db="EMBL/GenBank/DDBJ databases">
        <authorList>
            <person name="Peeters C."/>
        </authorList>
    </citation>
    <scope>NUCLEOTIDE SEQUENCE [LARGE SCALE GENOMIC DNA]</scope>
    <source>
        <strain evidence="6 7">LMG 30175</strain>
    </source>
</reference>
<dbReference type="PANTHER" id="PTHR43537">
    <property type="entry name" value="TRANSCRIPTIONAL REGULATOR, GNTR FAMILY"/>
    <property type="match status" value="1"/>
</dbReference>
<accession>A0A5E4XVB0</accession>
<dbReference type="GO" id="GO:0003677">
    <property type="term" value="F:DNA binding"/>
    <property type="evidence" value="ECO:0007669"/>
    <property type="project" value="UniProtKB-KW"/>
</dbReference>
<dbReference type="SUPFAM" id="SSF46785">
    <property type="entry name" value="Winged helix' DNA-binding domain"/>
    <property type="match status" value="1"/>
</dbReference>
<evidence type="ECO:0000259" key="5">
    <source>
        <dbReference type="PROSITE" id="PS50949"/>
    </source>
</evidence>
<dbReference type="PROSITE" id="PS50949">
    <property type="entry name" value="HTH_GNTR"/>
    <property type="match status" value="1"/>
</dbReference>
<dbReference type="RefSeq" id="WP_150698822.1">
    <property type="nucleotide sequence ID" value="NZ_CABPRZ010000019.1"/>
</dbReference>
<dbReference type="Pfam" id="PF00392">
    <property type="entry name" value="GntR"/>
    <property type="match status" value="1"/>
</dbReference>
<evidence type="ECO:0000313" key="6">
    <source>
        <dbReference type="EMBL" id="VVE40294.1"/>
    </source>
</evidence>
<dbReference type="OrthoDB" id="5296437at2"/>
<dbReference type="GO" id="GO:0003700">
    <property type="term" value="F:DNA-binding transcription factor activity"/>
    <property type="evidence" value="ECO:0007669"/>
    <property type="project" value="InterPro"/>
</dbReference>
<feature type="region of interest" description="Disordered" evidence="4">
    <location>
        <begin position="234"/>
        <end position="256"/>
    </location>
</feature>
<dbReference type="Gene3D" id="1.10.10.10">
    <property type="entry name" value="Winged helix-like DNA-binding domain superfamily/Winged helix DNA-binding domain"/>
    <property type="match status" value="1"/>
</dbReference>
<dbReference type="InterPro" id="IPR008920">
    <property type="entry name" value="TF_FadR/GntR_C"/>
</dbReference>
<evidence type="ECO:0000313" key="7">
    <source>
        <dbReference type="Proteomes" id="UP000414233"/>
    </source>
</evidence>
<dbReference type="CDD" id="cd07377">
    <property type="entry name" value="WHTH_GntR"/>
    <property type="match status" value="1"/>
</dbReference>
<proteinExistence type="predicted"/>
<dbReference type="SUPFAM" id="SSF48008">
    <property type="entry name" value="GntR ligand-binding domain-like"/>
    <property type="match status" value="1"/>
</dbReference>
<dbReference type="SMART" id="SM00345">
    <property type="entry name" value="HTH_GNTR"/>
    <property type="match status" value="1"/>
</dbReference>
<feature type="compositionally biased region" description="Basic and acidic residues" evidence="4">
    <location>
        <begin position="240"/>
        <end position="256"/>
    </location>
</feature>
<keyword evidence="1" id="KW-0805">Transcription regulation</keyword>
<evidence type="ECO:0000256" key="1">
    <source>
        <dbReference type="ARBA" id="ARBA00023015"/>
    </source>
</evidence>
<dbReference type="Pfam" id="PF07729">
    <property type="entry name" value="FCD"/>
    <property type="match status" value="1"/>
</dbReference>
<gene>
    <name evidence="6" type="ORF">PTE30175_04024</name>
</gene>
<dbReference type="SMART" id="SM00895">
    <property type="entry name" value="FCD"/>
    <property type="match status" value="1"/>
</dbReference>
<keyword evidence="3" id="KW-0804">Transcription</keyword>
<keyword evidence="2" id="KW-0238">DNA-binding</keyword>
<dbReference type="Gene3D" id="1.20.120.530">
    <property type="entry name" value="GntR ligand-binding domain-like"/>
    <property type="match status" value="1"/>
</dbReference>
<dbReference type="Proteomes" id="UP000414233">
    <property type="component" value="Unassembled WGS sequence"/>
</dbReference>
<dbReference type="InterPro" id="IPR000524">
    <property type="entry name" value="Tscrpt_reg_HTH_GntR"/>
</dbReference>
<sequence>MKHSAHAVTDAAVATIRERIERQVYPTGAMLPSQRQLAEELSISRASLREALSTLEALGMVAIRPGKGVYVSDASARVGVAWRFADQISLADTYQLRYALEGFSARLAALASSADEIAWLADNIESMRTALIDGDVDSAAQLDFAFHLRIVGLAGNGAIADILRGSTEIVMESQRLPFYQRELVLSTYHEHLDILEALRRRDGAAAGAAMEHHIVMAAQRAGIHFPVPNVPSAYLSRDAQSGHEDAERTSTQDFRL</sequence>
<dbReference type="InterPro" id="IPR036390">
    <property type="entry name" value="WH_DNA-bd_sf"/>
</dbReference>
<dbReference type="AlphaFoldDB" id="A0A5E4XVB0"/>
<dbReference type="InterPro" id="IPR036388">
    <property type="entry name" value="WH-like_DNA-bd_sf"/>
</dbReference>
<dbReference type="InterPro" id="IPR011711">
    <property type="entry name" value="GntR_C"/>
</dbReference>
<keyword evidence="7" id="KW-1185">Reference proteome</keyword>
<organism evidence="6 7">
    <name type="scientific">Pandoraea terrae</name>
    <dbReference type="NCBI Taxonomy" id="1537710"/>
    <lineage>
        <taxon>Bacteria</taxon>
        <taxon>Pseudomonadati</taxon>
        <taxon>Pseudomonadota</taxon>
        <taxon>Betaproteobacteria</taxon>
        <taxon>Burkholderiales</taxon>
        <taxon>Burkholderiaceae</taxon>
        <taxon>Pandoraea</taxon>
    </lineage>
</organism>
<evidence type="ECO:0000256" key="2">
    <source>
        <dbReference type="ARBA" id="ARBA00023125"/>
    </source>
</evidence>
<dbReference type="EMBL" id="CABPRZ010000019">
    <property type="protein sequence ID" value="VVE40294.1"/>
    <property type="molecule type" value="Genomic_DNA"/>
</dbReference>
<dbReference type="PRINTS" id="PR00035">
    <property type="entry name" value="HTHGNTR"/>
</dbReference>
<evidence type="ECO:0000256" key="3">
    <source>
        <dbReference type="ARBA" id="ARBA00023163"/>
    </source>
</evidence>
<name>A0A5E4XVB0_9BURK</name>